<dbReference type="CDD" id="cd06141">
    <property type="entry name" value="WRN_exo"/>
    <property type="match status" value="1"/>
</dbReference>
<dbReference type="GO" id="GO:0046872">
    <property type="term" value="F:metal ion binding"/>
    <property type="evidence" value="ECO:0007669"/>
    <property type="project" value="UniProtKB-KW"/>
</dbReference>
<organism evidence="12 13">
    <name type="scientific">Actinidia chinensis var. chinensis</name>
    <name type="common">Chinese soft-hair kiwi</name>
    <dbReference type="NCBI Taxonomy" id="1590841"/>
    <lineage>
        <taxon>Eukaryota</taxon>
        <taxon>Viridiplantae</taxon>
        <taxon>Streptophyta</taxon>
        <taxon>Embryophyta</taxon>
        <taxon>Tracheophyta</taxon>
        <taxon>Spermatophyta</taxon>
        <taxon>Magnoliopsida</taxon>
        <taxon>eudicotyledons</taxon>
        <taxon>Gunneridae</taxon>
        <taxon>Pentapetalae</taxon>
        <taxon>asterids</taxon>
        <taxon>Ericales</taxon>
        <taxon>Actinidiaceae</taxon>
        <taxon>Actinidia</taxon>
    </lineage>
</organism>
<dbReference type="PANTHER" id="PTHR13620:SF109">
    <property type="entry name" value="3'-5' EXONUCLEASE"/>
    <property type="match status" value="1"/>
</dbReference>
<dbReference type="OMA" id="HIVYSRT"/>
<dbReference type="GO" id="GO:0003676">
    <property type="term" value="F:nucleic acid binding"/>
    <property type="evidence" value="ECO:0007669"/>
    <property type="project" value="InterPro"/>
</dbReference>
<dbReference type="SMART" id="SM00474">
    <property type="entry name" value="35EXOc"/>
    <property type="match status" value="1"/>
</dbReference>
<reference evidence="12 13" key="1">
    <citation type="submission" date="2017-07" db="EMBL/GenBank/DDBJ databases">
        <title>An improved, manually edited Actinidia chinensis var. chinensis (kiwifruit) genome highlights the challenges associated with draft genomes and gene prediction in plants.</title>
        <authorList>
            <person name="Pilkington S."/>
            <person name="Crowhurst R."/>
            <person name="Hilario E."/>
            <person name="Nardozza S."/>
            <person name="Fraser L."/>
            <person name="Peng Y."/>
            <person name="Gunaseelan K."/>
            <person name="Simpson R."/>
            <person name="Tahir J."/>
            <person name="Deroles S."/>
            <person name="Templeton K."/>
            <person name="Luo Z."/>
            <person name="Davy M."/>
            <person name="Cheng C."/>
            <person name="Mcneilage M."/>
            <person name="Scaglione D."/>
            <person name="Liu Y."/>
            <person name="Zhang Q."/>
            <person name="Datson P."/>
            <person name="De Silva N."/>
            <person name="Gardiner S."/>
            <person name="Bassett H."/>
            <person name="Chagne D."/>
            <person name="Mccallum J."/>
            <person name="Dzierzon H."/>
            <person name="Deng C."/>
            <person name="Wang Y.-Y."/>
            <person name="Barron N."/>
            <person name="Manako K."/>
            <person name="Bowen J."/>
            <person name="Foster T."/>
            <person name="Erridge Z."/>
            <person name="Tiffin H."/>
            <person name="Waite C."/>
            <person name="Davies K."/>
            <person name="Grierson E."/>
            <person name="Laing W."/>
            <person name="Kirk R."/>
            <person name="Chen X."/>
            <person name="Wood M."/>
            <person name="Montefiori M."/>
            <person name="Brummell D."/>
            <person name="Schwinn K."/>
            <person name="Catanach A."/>
            <person name="Fullerton C."/>
            <person name="Li D."/>
            <person name="Meiyalaghan S."/>
            <person name="Nieuwenhuizen N."/>
            <person name="Read N."/>
            <person name="Prakash R."/>
            <person name="Hunter D."/>
            <person name="Zhang H."/>
            <person name="Mckenzie M."/>
            <person name="Knabel M."/>
            <person name="Harris A."/>
            <person name="Allan A."/>
            <person name="Chen A."/>
            <person name="Janssen B."/>
            <person name="Plunkett B."/>
            <person name="Dwamena C."/>
            <person name="Voogd C."/>
            <person name="Leif D."/>
            <person name="Lafferty D."/>
            <person name="Souleyre E."/>
            <person name="Varkonyi-Gasic E."/>
            <person name="Gambi F."/>
            <person name="Hanley J."/>
            <person name="Yao J.-L."/>
            <person name="Cheung J."/>
            <person name="David K."/>
            <person name="Warren B."/>
            <person name="Marsh K."/>
            <person name="Snowden K."/>
            <person name="Lin-Wang K."/>
            <person name="Brian L."/>
            <person name="Martinez-Sanchez M."/>
            <person name="Wang M."/>
            <person name="Ileperuma N."/>
            <person name="Macnee N."/>
            <person name="Campin R."/>
            <person name="Mcatee P."/>
            <person name="Drummond R."/>
            <person name="Espley R."/>
            <person name="Ireland H."/>
            <person name="Wu R."/>
            <person name="Atkinson R."/>
            <person name="Karunairetnam S."/>
            <person name="Bulley S."/>
            <person name="Chunkath S."/>
            <person name="Hanley Z."/>
            <person name="Storey R."/>
            <person name="Thrimawithana A."/>
            <person name="Thomson S."/>
            <person name="David C."/>
            <person name="Testolin R."/>
        </authorList>
    </citation>
    <scope>NUCLEOTIDE SEQUENCE [LARGE SCALE GENOMIC DNA]</scope>
    <source>
        <strain evidence="13">cv. Red5</strain>
        <tissue evidence="12">Young leaf</tissue>
    </source>
</reference>
<keyword evidence="7" id="KW-0539">Nucleus</keyword>
<keyword evidence="6" id="KW-0460">Magnesium</keyword>
<evidence type="ECO:0000259" key="11">
    <source>
        <dbReference type="SMART" id="SM00474"/>
    </source>
</evidence>
<evidence type="ECO:0000256" key="3">
    <source>
        <dbReference type="ARBA" id="ARBA00022723"/>
    </source>
</evidence>
<keyword evidence="5" id="KW-0269">Exonuclease</keyword>
<dbReference type="Gene3D" id="3.30.420.10">
    <property type="entry name" value="Ribonuclease H-like superfamily/Ribonuclease H"/>
    <property type="match status" value="1"/>
</dbReference>
<name>A0A2R6S068_ACTCC</name>
<evidence type="ECO:0000256" key="7">
    <source>
        <dbReference type="ARBA" id="ARBA00023242"/>
    </source>
</evidence>
<dbReference type="FunCoup" id="A0A2R6S068">
    <property type="interactions" value="101"/>
</dbReference>
<dbReference type="Proteomes" id="UP000241394">
    <property type="component" value="Chromosome LG1"/>
</dbReference>
<dbReference type="InterPro" id="IPR002562">
    <property type="entry name" value="3'-5'_exonuclease_dom"/>
</dbReference>
<dbReference type="GO" id="GO:0005634">
    <property type="term" value="C:nucleus"/>
    <property type="evidence" value="ECO:0007669"/>
    <property type="project" value="UniProtKB-SubCell"/>
</dbReference>
<dbReference type="PANTHER" id="PTHR13620">
    <property type="entry name" value="3-5 EXONUCLEASE"/>
    <property type="match status" value="1"/>
</dbReference>
<keyword evidence="4" id="KW-0378">Hydrolase</keyword>
<dbReference type="GO" id="GO:0006139">
    <property type="term" value="P:nucleobase-containing compound metabolic process"/>
    <property type="evidence" value="ECO:0007669"/>
    <property type="project" value="InterPro"/>
</dbReference>
<keyword evidence="3" id="KW-0479">Metal-binding</keyword>
<evidence type="ECO:0000256" key="5">
    <source>
        <dbReference type="ARBA" id="ARBA00022839"/>
    </source>
</evidence>
<sequence>METGGNSSISDWDRPFTDEELDAIEAAFQSATSSSSSLSSSSPPIKRRDVPIRNGYSEGGRPTVRRLLPESISGNHRCGGSMRRSDSLSLTPCRRNLFFNSYSPAKLMRYPAMAFKGCIVYSRTVSEVENAAKELLKIVETRMGGTDQVVLGFDIEWRPSFIKDRIMTSAGVSPGKAAVMQICGDINHCYVMHIIHSGIPQYLQSLLEDPTYVKVGVGIGSDATKVSKDHNVSIQALEDLSSLANQKFGGDLKNWSLQSLTEMLICKQLPKSNKIRLGNWEADVLSKEQLEYAATDAFASWLLYQALKSLPDATNNKSQELENVPKQ</sequence>
<protein>
    <recommendedName>
        <fullName evidence="8">3'-5' exonuclease</fullName>
    </recommendedName>
    <alternativeName>
        <fullName evidence="9">Werner Syndrome-like exonuclease</fullName>
    </alternativeName>
</protein>
<dbReference type="EMBL" id="NKQK01000001">
    <property type="protein sequence ID" value="PSS35662.1"/>
    <property type="molecule type" value="Genomic_DNA"/>
</dbReference>
<feature type="compositionally biased region" description="Low complexity" evidence="10">
    <location>
        <begin position="33"/>
        <end position="42"/>
    </location>
</feature>
<reference evidence="13" key="2">
    <citation type="journal article" date="2018" name="BMC Genomics">
        <title>A manually annotated Actinidia chinensis var. chinensis (kiwifruit) genome highlights the challenges associated with draft genomes and gene prediction in plants.</title>
        <authorList>
            <person name="Pilkington S.M."/>
            <person name="Crowhurst R."/>
            <person name="Hilario E."/>
            <person name="Nardozza S."/>
            <person name="Fraser L."/>
            <person name="Peng Y."/>
            <person name="Gunaseelan K."/>
            <person name="Simpson R."/>
            <person name="Tahir J."/>
            <person name="Deroles S.C."/>
            <person name="Templeton K."/>
            <person name="Luo Z."/>
            <person name="Davy M."/>
            <person name="Cheng C."/>
            <person name="McNeilage M."/>
            <person name="Scaglione D."/>
            <person name="Liu Y."/>
            <person name="Zhang Q."/>
            <person name="Datson P."/>
            <person name="De Silva N."/>
            <person name="Gardiner S.E."/>
            <person name="Bassett H."/>
            <person name="Chagne D."/>
            <person name="McCallum J."/>
            <person name="Dzierzon H."/>
            <person name="Deng C."/>
            <person name="Wang Y.Y."/>
            <person name="Barron L."/>
            <person name="Manako K."/>
            <person name="Bowen J."/>
            <person name="Foster T.M."/>
            <person name="Erridge Z.A."/>
            <person name="Tiffin H."/>
            <person name="Waite C.N."/>
            <person name="Davies K.M."/>
            <person name="Grierson E.P."/>
            <person name="Laing W.A."/>
            <person name="Kirk R."/>
            <person name="Chen X."/>
            <person name="Wood M."/>
            <person name="Montefiori M."/>
            <person name="Brummell D.A."/>
            <person name="Schwinn K.E."/>
            <person name="Catanach A."/>
            <person name="Fullerton C."/>
            <person name="Li D."/>
            <person name="Meiyalaghan S."/>
            <person name="Nieuwenhuizen N."/>
            <person name="Read N."/>
            <person name="Prakash R."/>
            <person name="Hunter D."/>
            <person name="Zhang H."/>
            <person name="McKenzie M."/>
            <person name="Knabel M."/>
            <person name="Harris A."/>
            <person name="Allan A.C."/>
            <person name="Gleave A."/>
            <person name="Chen A."/>
            <person name="Janssen B.J."/>
            <person name="Plunkett B."/>
            <person name="Ampomah-Dwamena C."/>
            <person name="Voogd C."/>
            <person name="Leif D."/>
            <person name="Lafferty D."/>
            <person name="Souleyre E.J.F."/>
            <person name="Varkonyi-Gasic E."/>
            <person name="Gambi F."/>
            <person name="Hanley J."/>
            <person name="Yao J.L."/>
            <person name="Cheung J."/>
            <person name="David K.M."/>
            <person name="Warren B."/>
            <person name="Marsh K."/>
            <person name="Snowden K.C."/>
            <person name="Lin-Wang K."/>
            <person name="Brian L."/>
            <person name="Martinez-Sanchez M."/>
            <person name="Wang M."/>
            <person name="Ileperuma N."/>
            <person name="Macnee N."/>
            <person name="Campin R."/>
            <person name="McAtee P."/>
            <person name="Drummond R.S.M."/>
            <person name="Espley R.V."/>
            <person name="Ireland H.S."/>
            <person name="Wu R."/>
            <person name="Atkinson R.G."/>
            <person name="Karunairetnam S."/>
            <person name="Bulley S."/>
            <person name="Chunkath S."/>
            <person name="Hanley Z."/>
            <person name="Storey R."/>
            <person name="Thrimawithana A.H."/>
            <person name="Thomson S."/>
            <person name="David C."/>
            <person name="Testolin R."/>
            <person name="Huang H."/>
            <person name="Hellens R.P."/>
            <person name="Schaffer R.J."/>
        </authorList>
    </citation>
    <scope>NUCLEOTIDE SEQUENCE [LARGE SCALE GENOMIC DNA]</scope>
    <source>
        <strain evidence="13">cv. Red5</strain>
    </source>
</reference>
<proteinExistence type="predicted"/>
<keyword evidence="2" id="KW-0540">Nuclease</keyword>
<gene>
    <name evidence="12" type="ORF">CEY00_Acc00146</name>
</gene>
<dbReference type="InterPro" id="IPR012337">
    <property type="entry name" value="RNaseH-like_sf"/>
</dbReference>
<evidence type="ECO:0000256" key="1">
    <source>
        <dbReference type="ARBA" id="ARBA00004123"/>
    </source>
</evidence>
<evidence type="ECO:0000256" key="9">
    <source>
        <dbReference type="ARBA" id="ARBA00042761"/>
    </source>
</evidence>
<keyword evidence="13" id="KW-1185">Reference proteome</keyword>
<dbReference type="GO" id="GO:0008408">
    <property type="term" value="F:3'-5' exonuclease activity"/>
    <property type="evidence" value="ECO:0007669"/>
    <property type="project" value="InterPro"/>
</dbReference>
<evidence type="ECO:0000256" key="2">
    <source>
        <dbReference type="ARBA" id="ARBA00022722"/>
    </source>
</evidence>
<dbReference type="InParanoid" id="A0A2R6S068"/>
<dbReference type="SUPFAM" id="SSF53098">
    <property type="entry name" value="Ribonuclease H-like"/>
    <property type="match status" value="1"/>
</dbReference>
<dbReference type="InterPro" id="IPR036397">
    <property type="entry name" value="RNaseH_sf"/>
</dbReference>
<evidence type="ECO:0000256" key="10">
    <source>
        <dbReference type="SAM" id="MobiDB-lite"/>
    </source>
</evidence>
<evidence type="ECO:0000313" key="12">
    <source>
        <dbReference type="EMBL" id="PSS35662.1"/>
    </source>
</evidence>
<dbReference type="AlphaFoldDB" id="A0A2R6S068"/>
<feature type="domain" description="3'-5' exonuclease" evidence="11">
    <location>
        <begin position="119"/>
        <end position="312"/>
    </location>
</feature>
<accession>A0A2R6S068</accession>
<evidence type="ECO:0000256" key="6">
    <source>
        <dbReference type="ARBA" id="ARBA00022842"/>
    </source>
</evidence>
<evidence type="ECO:0000256" key="8">
    <source>
        <dbReference type="ARBA" id="ARBA00040531"/>
    </source>
</evidence>
<feature type="region of interest" description="Disordered" evidence="10">
    <location>
        <begin position="28"/>
        <end position="64"/>
    </location>
</feature>
<dbReference type="STRING" id="1590841.A0A2R6S068"/>
<comment type="subcellular location">
    <subcellularLocation>
        <location evidence="1">Nucleus</location>
    </subcellularLocation>
</comment>
<dbReference type="OrthoDB" id="1920326at2759"/>
<evidence type="ECO:0000313" key="13">
    <source>
        <dbReference type="Proteomes" id="UP000241394"/>
    </source>
</evidence>
<dbReference type="FunFam" id="3.30.420.10:FF:000114">
    <property type="entry name" value="Werner Syndrome-like exonuclease"/>
    <property type="match status" value="1"/>
</dbReference>
<dbReference type="InterPro" id="IPR051132">
    <property type="entry name" value="3-5_Exonuclease_domain"/>
</dbReference>
<comment type="caution">
    <text evidence="12">The sequence shown here is derived from an EMBL/GenBank/DDBJ whole genome shotgun (WGS) entry which is preliminary data.</text>
</comment>
<evidence type="ECO:0000256" key="4">
    <source>
        <dbReference type="ARBA" id="ARBA00022801"/>
    </source>
</evidence>
<dbReference type="Gramene" id="PSS35662">
    <property type="protein sequence ID" value="PSS35662"/>
    <property type="gene ID" value="CEY00_Acc00146"/>
</dbReference>
<dbReference type="Pfam" id="PF01612">
    <property type="entry name" value="DNA_pol_A_exo1"/>
    <property type="match status" value="1"/>
</dbReference>